<dbReference type="RefSeq" id="WP_084008349.1">
    <property type="nucleotide sequence ID" value="NZ_BDCX01000006.1"/>
</dbReference>
<dbReference type="GO" id="GO:0003677">
    <property type="term" value="F:DNA binding"/>
    <property type="evidence" value="ECO:0007669"/>
    <property type="project" value="InterPro"/>
</dbReference>
<dbReference type="STRING" id="161355.PS9374_02995"/>
<dbReference type="InterPro" id="IPR014016">
    <property type="entry name" value="UvrD-like_ATP-bd"/>
</dbReference>
<accession>A0A171CWS8</accession>
<dbReference type="AlphaFoldDB" id="A0A171CWS8"/>
<keyword evidence="1 5" id="KW-0547">Nucleotide-binding</keyword>
<reference evidence="8" key="2">
    <citation type="submission" date="2016-04" db="EMBL/GenBank/DDBJ databases">
        <title>Planomonospora sphaerica JCM9374 whole genome shotgun sequence.</title>
        <authorList>
            <person name="Suzuki T."/>
            <person name="Dohra H."/>
            <person name="Kodani S."/>
        </authorList>
    </citation>
    <scope>NUCLEOTIDE SEQUENCE [LARGE SCALE GENOMIC DNA]</scope>
    <source>
        <strain evidence="8">JCM 9374</strain>
    </source>
</reference>
<feature type="domain" description="UvrD-like helicase ATP-binding" evidence="6">
    <location>
        <begin position="198"/>
        <end position="619"/>
    </location>
</feature>
<dbReference type="GO" id="GO:0005829">
    <property type="term" value="C:cytosol"/>
    <property type="evidence" value="ECO:0007669"/>
    <property type="project" value="TreeGrafter"/>
</dbReference>
<dbReference type="GO" id="GO:0005524">
    <property type="term" value="F:ATP binding"/>
    <property type="evidence" value="ECO:0007669"/>
    <property type="project" value="UniProtKB-UniRule"/>
</dbReference>
<dbReference type="InterPro" id="IPR000212">
    <property type="entry name" value="DNA_helicase_UvrD/REP"/>
</dbReference>
<dbReference type="GO" id="GO:0016787">
    <property type="term" value="F:hydrolase activity"/>
    <property type="evidence" value="ECO:0007669"/>
    <property type="project" value="UniProtKB-UniRule"/>
</dbReference>
<keyword evidence="3 5" id="KW-0347">Helicase</keyword>
<gene>
    <name evidence="7" type="ORF">PS9374_02995</name>
</gene>
<dbReference type="OrthoDB" id="9787585at2"/>
<keyword evidence="8" id="KW-1185">Reference proteome</keyword>
<keyword evidence="4 5" id="KW-0067">ATP-binding</keyword>
<dbReference type="PANTHER" id="PTHR11070">
    <property type="entry name" value="UVRD / RECB / PCRA DNA HELICASE FAMILY MEMBER"/>
    <property type="match status" value="1"/>
</dbReference>
<evidence type="ECO:0000256" key="3">
    <source>
        <dbReference type="ARBA" id="ARBA00022806"/>
    </source>
</evidence>
<dbReference type="GO" id="GO:0000725">
    <property type="term" value="P:recombinational repair"/>
    <property type="evidence" value="ECO:0007669"/>
    <property type="project" value="TreeGrafter"/>
</dbReference>
<dbReference type="PROSITE" id="PS51198">
    <property type="entry name" value="UVRD_HELICASE_ATP_BIND"/>
    <property type="match status" value="1"/>
</dbReference>
<dbReference type="PANTHER" id="PTHR11070:SF45">
    <property type="entry name" value="DNA 3'-5' HELICASE"/>
    <property type="match status" value="1"/>
</dbReference>
<comment type="caution">
    <text evidence="7">The sequence shown here is derived from an EMBL/GenBank/DDBJ whole genome shotgun (WGS) entry which is preliminary data.</text>
</comment>
<keyword evidence="2 5" id="KW-0378">Hydrolase</keyword>
<evidence type="ECO:0000313" key="7">
    <source>
        <dbReference type="EMBL" id="GAT67342.1"/>
    </source>
</evidence>
<evidence type="ECO:0000256" key="4">
    <source>
        <dbReference type="ARBA" id="ARBA00022840"/>
    </source>
</evidence>
<proteinExistence type="predicted"/>
<reference evidence="7 8" key="1">
    <citation type="journal article" date="2016" name="Genome Announc.">
        <title>Draft Genome Sequence of Planomonospora sphaerica JCM9374, a Rare Actinomycete.</title>
        <authorList>
            <person name="Dohra H."/>
            <person name="Suzuki T."/>
            <person name="Inoue Y."/>
            <person name="Kodani S."/>
        </authorList>
    </citation>
    <scope>NUCLEOTIDE SEQUENCE [LARGE SCALE GENOMIC DNA]</scope>
    <source>
        <strain evidence="7 8">JCM 9374</strain>
    </source>
</reference>
<dbReference type="Gene3D" id="3.40.50.300">
    <property type="entry name" value="P-loop containing nucleotide triphosphate hydrolases"/>
    <property type="match status" value="3"/>
</dbReference>
<dbReference type="Proteomes" id="UP000077701">
    <property type="component" value="Unassembled WGS sequence"/>
</dbReference>
<evidence type="ECO:0000259" key="6">
    <source>
        <dbReference type="PROSITE" id="PS51198"/>
    </source>
</evidence>
<dbReference type="InterPro" id="IPR027785">
    <property type="entry name" value="UvrD-like_helicase_C"/>
</dbReference>
<sequence>MHLYGPEYPISGKDNGATATRQIELAREQEYVTSLYERLDLLRDRTQRQLDGVLAQGGGGTHQNRSERDSFAGMYAERLARLWAVENGLCFGRLDNADHTSLYIGRIGLADDDQRRLLIDWRAPVAQPFYRATPASPMGVTRRRHLQTKGRKVIGVDDDLLDLDTLSDEDVATLNGEAALLASLGAHRTGRMRDIVATIQAEQDRIIRSDLSGVLVVQGGPGTGKTVVALHRAAYLLYTHREKLARRGVLILGPNLTFLRYIEQVLPSLGETDVLLSTVAELYPGIAATAAERPETAAVKGDERMVQVLARAVRERQRVPRRPIEIKLDRYTLSLDGRTLEAARNRAARSRRPHNEARAVFVRHLLNALARQAAKLLGKGVIDDDELADLREELRTEQPVKAALNRLWPYTTPQQLLLGLFTSRERLEYAAAELSPAERALLLREPPRKGEGWWSPADVALLDEAAELLGEIDPGVLRAGAWMAEEEQAAARAAAREEDSMQLAYAKEVLELTGLSEIMDAEKFAARHLGDEFYLTTAERAAGDRTWAFGHIIVDEAQELSPMDWRMVMRRCPTRSMTIVGDLAQTASAAGARSWERVLDPYVGGRWRVENLSVNYRTPTELMAVAAAVLPLVGPGLTAPASVRETGERPWAASPLESLPEVVKAEIVEGGRLAVLVPESLRAELGEAVTRAVDGAVAGPGTATLDAPAAVLSVAEAKGLEFDTVIVVEPDRILDESPRGASDLYVALTRATRRLGVVHGAPLPAPLAGLERRGDG</sequence>
<dbReference type="Pfam" id="PF13538">
    <property type="entry name" value="UvrD_C_2"/>
    <property type="match status" value="1"/>
</dbReference>
<name>A0A171CWS8_9ACTN</name>
<dbReference type="GO" id="GO:0043138">
    <property type="term" value="F:3'-5' DNA helicase activity"/>
    <property type="evidence" value="ECO:0007669"/>
    <property type="project" value="TreeGrafter"/>
</dbReference>
<organism evidence="7 8">
    <name type="scientific">Planomonospora sphaerica</name>
    <dbReference type="NCBI Taxonomy" id="161355"/>
    <lineage>
        <taxon>Bacteria</taxon>
        <taxon>Bacillati</taxon>
        <taxon>Actinomycetota</taxon>
        <taxon>Actinomycetes</taxon>
        <taxon>Streptosporangiales</taxon>
        <taxon>Streptosporangiaceae</taxon>
        <taxon>Planomonospora</taxon>
    </lineage>
</organism>
<feature type="binding site" evidence="5">
    <location>
        <begin position="219"/>
        <end position="226"/>
    </location>
    <ligand>
        <name>ATP</name>
        <dbReference type="ChEBI" id="CHEBI:30616"/>
    </ligand>
</feature>
<evidence type="ECO:0000256" key="1">
    <source>
        <dbReference type="ARBA" id="ARBA00022741"/>
    </source>
</evidence>
<evidence type="ECO:0000313" key="8">
    <source>
        <dbReference type="Proteomes" id="UP000077701"/>
    </source>
</evidence>
<evidence type="ECO:0000256" key="2">
    <source>
        <dbReference type="ARBA" id="ARBA00022801"/>
    </source>
</evidence>
<dbReference type="InterPro" id="IPR027417">
    <property type="entry name" value="P-loop_NTPase"/>
</dbReference>
<evidence type="ECO:0000256" key="5">
    <source>
        <dbReference type="PROSITE-ProRule" id="PRU00560"/>
    </source>
</evidence>
<dbReference type="SUPFAM" id="SSF52540">
    <property type="entry name" value="P-loop containing nucleoside triphosphate hydrolases"/>
    <property type="match status" value="1"/>
</dbReference>
<protein>
    <submittedName>
        <fullName evidence="7">ATP-dependent DNA helicase</fullName>
    </submittedName>
</protein>
<dbReference type="EMBL" id="BDCX01000006">
    <property type="protein sequence ID" value="GAT67342.1"/>
    <property type="molecule type" value="Genomic_DNA"/>
</dbReference>